<evidence type="ECO:0000256" key="3">
    <source>
        <dbReference type="ARBA" id="ARBA00022806"/>
    </source>
</evidence>
<dbReference type="InterPro" id="IPR050474">
    <property type="entry name" value="Hel308_SKI2-like"/>
</dbReference>
<accession>A0ABR9LG63</accession>
<comment type="caution">
    <text evidence="7">The sequence shown here is derived from an EMBL/GenBank/DDBJ whole genome shotgun (WGS) entry which is preliminary data.</text>
</comment>
<proteinExistence type="predicted"/>
<dbReference type="SMART" id="SM00487">
    <property type="entry name" value="DEXDc"/>
    <property type="match status" value="1"/>
</dbReference>
<organism evidence="7 8">
    <name type="scientific">Amycolatopsis roodepoortensis</name>
    <dbReference type="NCBI Taxonomy" id="700274"/>
    <lineage>
        <taxon>Bacteria</taxon>
        <taxon>Bacillati</taxon>
        <taxon>Actinomycetota</taxon>
        <taxon>Actinomycetes</taxon>
        <taxon>Pseudonocardiales</taxon>
        <taxon>Pseudonocardiaceae</taxon>
        <taxon>Amycolatopsis</taxon>
    </lineage>
</organism>
<dbReference type="Pfam" id="PF00271">
    <property type="entry name" value="Helicase_C"/>
    <property type="match status" value="1"/>
</dbReference>
<dbReference type="PANTHER" id="PTHR47961">
    <property type="entry name" value="DNA POLYMERASE THETA, PUTATIVE (AFU_ORTHOLOGUE AFUA_1G05260)-RELATED"/>
    <property type="match status" value="1"/>
</dbReference>
<evidence type="ECO:0000256" key="4">
    <source>
        <dbReference type="ARBA" id="ARBA00022840"/>
    </source>
</evidence>
<evidence type="ECO:0000256" key="2">
    <source>
        <dbReference type="ARBA" id="ARBA00022801"/>
    </source>
</evidence>
<evidence type="ECO:0008006" key="9">
    <source>
        <dbReference type="Google" id="ProtNLM"/>
    </source>
</evidence>
<name>A0ABR9LG63_9PSEU</name>
<protein>
    <recommendedName>
        <fullName evidence="9">DEAD/DEAH box helicase</fullName>
    </recommendedName>
</protein>
<dbReference type="Pfam" id="PF00270">
    <property type="entry name" value="DEAD"/>
    <property type="match status" value="1"/>
</dbReference>
<evidence type="ECO:0000313" key="7">
    <source>
        <dbReference type="EMBL" id="MBE1579680.1"/>
    </source>
</evidence>
<dbReference type="SMART" id="SM00490">
    <property type="entry name" value="HELICc"/>
    <property type="match status" value="1"/>
</dbReference>
<sequence>MERALNLPDLVEALGVHEPGVLPSPQELASLIADVEIRAFRGDFAVDETLERAAWYLHAVASASEAAELYTPARQRRAFAVSAHVFDLTLADPRHDARQRLNLAFGAQVGYRRADLDPNATAVYRRVSDLLVDNTPLVDHAETLAVEAGVAFLGLDTRFLFPLLRSWRRQLTELAATVELDDLQSTMFGPAQQIVRAVWSLLRFLAFGTGRQLPVARAALLSVLDGTAGTGDLDARWVAAHLLAIADGLESGSLYSILPPGTPNAVAQAFCLADPPVLTLWPPQRELLARPGMNPLDPATRRLLLSVPTSAGKTLLAQLIICTHVATQPGGVCYVTPLRSLGREMRKALSGRLRVLNRELSEDSDLFDILSFSQDSTDVEVTTPERLMHLLRHDADAVMQRFSLFVIDEAHLLAQPGRGFTVEGLLAYLMAEADNPRIVLLSGVLGNAASLASWLDAERPEVLFTSAWRGPRRLHALLNTQPVWEAAVRSPRKSAQWPTRVTVPQVAQLRLRPAEAGPVTKLTTRPEEPLGNLVLKEDSGGKLTKDSGGTPAYKIFAAAASILTHAGSLLMIVSSRTMARDAAKALAGYLPPREPTRELVEFLRERLGDQHPLIACAEHGVAYHHAGLPVDVLDAIEEAVRTEIVLAIVSTSTLTDGVNLPVRTVVIAETRFEGQYPGAQLGAARLMNAIGRAGRAGRESEGWIVLALQKQSELKDFDELRPNDEALEARSTLLAEESLTALADAEELIATTADAVFQLAPDTVVSDFVSYTWFVLTTLQPLWTLFDDPIQMDIVLGKLLAFQQMDPALRQRWLRLAEQVRATYERTSPAQRRRWTAAGTSLGTAARLDAIAGQVVDAVATREGELRQLGAAIPDEAWYWPLNDTILLLAEQQVLARLLAQPEADNCWKFWSTRAKGDKNLIDVSIVDGLTGWINGLDVPALAERILPGLAVEWQLEQTVDAISSTFEHYLAWTVGVLIEQANAGLEEAGLVSRLRPDTAWCIRHGVNTPHALALLNEGVRSRRLAHVIGSEAQRQGVEVEDVRSWLAGMHIRGWRSTFDAVAREVLDLLQFIRARRNNVLRSLLETGRAQVTLRSELTISHQTPEIVYISTTTDAPSELQIVSESGLAVAVVDVDLHADVDAVLASGLDIVITMQGHDLNFTAPEIVAPD</sequence>
<feature type="domain" description="Helicase C-terminal" evidence="6">
    <location>
        <begin position="565"/>
        <end position="746"/>
    </location>
</feature>
<keyword evidence="4" id="KW-0067">ATP-binding</keyword>
<dbReference type="EMBL" id="JADBEJ010000005">
    <property type="protein sequence ID" value="MBE1579680.1"/>
    <property type="molecule type" value="Genomic_DNA"/>
</dbReference>
<dbReference type="InterPro" id="IPR027417">
    <property type="entry name" value="P-loop_NTPase"/>
</dbReference>
<keyword evidence="2" id="KW-0378">Hydrolase</keyword>
<dbReference type="SUPFAM" id="SSF52540">
    <property type="entry name" value="P-loop containing nucleoside triphosphate hydrolases"/>
    <property type="match status" value="1"/>
</dbReference>
<keyword evidence="8" id="KW-1185">Reference proteome</keyword>
<feature type="domain" description="Helicase ATP-binding" evidence="5">
    <location>
        <begin position="294"/>
        <end position="463"/>
    </location>
</feature>
<gene>
    <name evidence="7" type="ORF">H4W30_006740</name>
</gene>
<dbReference type="Proteomes" id="UP000656548">
    <property type="component" value="Unassembled WGS sequence"/>
</dbReference>
<dbReference type="PROSITE" id="PS51194">
    <property type="entry name" value="HELICASE_CTER"/>
    <property type="match status" value="1"/>
</dbReference>
<evidence type="ECO:0000259" key="6">
    <source>
        <dbReference type="PROSITE" id="PS51194"/>
    </source>
</evidence>
<evidence type="ECO:0000256" key="1">
    <source>
        <dbReference type="ARBA" id="ARBA00022741"/>
    </source>
</evidence>
<keyword evidence="1" id="KW-0547">Nucleotide-binding</keyword>
<dbReference type="RefSeq" id="WP_063697641.1">
    <property type="nucleotide sequence ID" value="NZ_JADBEJ010000005.1"/>
</dbReference>
<dbReference type="PROSITE" id="PS51192">
    <property type="entry name" value="HELICASE_ATP_BIND_1"/>
    <property type="match status" value="1"/>
</dbReference>
<reference evidence="7 8" key="1">
    <citation type="submission" date="2020-10" db="EMBL/GenBank/DDBJ databases">
        <title>Sequencing the genomes of 1000 actinobacteria strains.</title>
        <authorList>
            <person name="Klenk H.-P."/>
        </authorList>
    </citation>
    <scope>NUCLEOTIDE SEQUENCE [LARGE SCALE GENOMIC DNA]</scope>
    <source>
        <strain evidence="7 8">DSM 46661</strain>
    </source>
</reference>
<dbReference type="PANTHER" id="PTHR47961:SF6">
    <property type="entry name" value="DNA-DIRECTED DNA POLYMERASE"/>
    <property type="match status" value="1"/>
</dbReference>
<evidence type="ECO:0000313" key="8">
    <source>
        <dbReference type="Proteomes" id="UP000656548"/>
    </source>
</evidence>
<keyword evidence="3" id="KW-0347">Helicase</keyword>
<dbReference type="Gene3D" id="3.40.50.300">
    <property type="entry name" value="P-loop containing nucleotide triphosphate hydrolases"/>
    <property type="match status" value="2"/>
</dbReference>
<dbReference type="InterPro" id="IPR014001">
    <property type="entry name" value="Helicase_ATP-bd"/>
</dbReference>
<dbReference type="InterPro" id="IPR001650">
    <property type="entry name" value="Helicase_C-like"/>
</dbReference>
<evidence type="ECO:0000259" key="5">
    <source>
        <dbReference type="PROSITE" id="PS51192"/>
    </source>
</evidence>
<dbReference type="InterPro" id="IPR011545">
    <property type="entry name" value="DEAD/DEAH_box_helicase_dom"/>
</dbReference>